<reference evidence="2" key="1">
    <citation type="journal article" date="2019" name="Int. J. Syst. Evol. Microbiol.">
        <title>The Global Catalogue of Microorganisms (GCM) 10K type strain sequencing project: providing services to taxonomists for standard genome sequencing and annotation.</title>
        <authorList>
            <consortium name="The Broad Institute Genomics Platform"/>
            <consortium name="The Broad Institute Genome Sequencing Center for Infectious Disease"/>
            <person name="Wu L."/>
            <person name="Ma J."/>
        </authorList>
    </citation>
    <scope>NUCLEOTIDE SEQUENCE [LARGE SCALE GENOMIC DNA]</scope>
    <source>
        <strain evidence="2">CCUG 2113</strain>
    </source>
</reference>
<protein>
    <recommendedName>
        <fullName evidence="3">GNAT family N-acetyltransferase</fullName>
    </recommendedName>
</protein>
<comment type="caution">
    <text evidence="1">The sequence shown here is derived from an EMBL/GenBank/DDBJ whole genome shotgun (WGS) entry which is preliminary data.</text>
</comment>
<sequence>MSIQTQFSLLRLQGEPLPQDLAVLLQHQEELQRRTGVLLSTDANWAPWLDTSGLSETERADPEIAANLRAIAEVCSHIAFVVADDEGNYFGYWRGPSSTPIADSVVVQLSNEAQFSVCGTANIAGAILTQCCYGGTFDETRQWFLRLGLTALPAYPYDLGNPQVTPSPAALHEQLFKAYLPEAG</sequence>
<evidence type="ECO:0000313" key="1">
    <source>
        <dbReference type="EMBL" id="MFC3935998.1"/>
    </source>
</evidence>
<evidence type="ECO:0000313" key="2">
    <source>
        <dbReference type="Proteomes" id="UP001595693"/>
    </source>
</evidence>
<dbReference type="Proteomes" id="UP001595693">
    <property type="component" value="Unassembled WGS sequence"/>
</dbReference>
<organism evidence="1 2">
    <name type="scientific">Acidovorax facilis</name>
    <dbReference type="NCBI Taxonomy" id="12917"/>
    <lineage>
        <taxon>Bacteria</taxon>
        <taxon>Pseudomonadati</taxon>
        <taxon>Pseudomonadota</taxon>
        <taxon>Betaproteobacteria</taxon>
        <taxon>Burkholderiales</taxon>
        <taxon>Comamonadaceae</taxon>
        <taxon>Acidovorax</taxon>
    </lineage>
</organism>
<dbReference type="EMBL" id="JBHSAJ010000047">
    <property type="protein sequence ID" value="MFC3935998.1"/>
    <property type="molecule type" value="Genomic_DNA"/>
</dbReference>
<name>A0ABV8DCI3_9BURK</name>
<evidence type="ECO:0008006" key="3">
    <source>
        <dbReference type="Google" id="ProtNLM"/>
    </source>
</evidence>
<dbReference type="RefSeq" id="WP_156358571.1">
    <property type="nucleotide sequence ID" value="NZ_JAMXAX010000087.1"/>
</dbReference>
<accession>A0ABV8DCI3</accession>
<gene>
    <name evidence="1" type="ORF">ACFOW3_15410</name>
</gene>
<keyword evidence="2" id="KW-1185">Reference proteome</keyword>
<proteinExistence type="predicted"/>